<feature type="compositionally biased region" description="Basic and acidic residues" evidence="2">
    <location>
        <begin position="335"/>
        <end position="345"/>
    </location>
</feature>
<reference evidence="4" key="1">
    <citation type="submission" date="2021-02" db="EMBL/GenBank/DDBJ databases">
        <authorList>
            <person name="Nowell W R."/>
        </authorList>
    </citation>
    <scope>NUCLEOTIDE SEQUENCE</scope>
</reference>
<evidence type="ECO:0000256" key="2">
    <source>
        <dbReference type="SAM" id="MobiDB-lite"/>
    </source>
</evidence>
<dbReference type="Pfam" id="PF06084">
    <property type="entry name" value="Cytomega_TRL10"/>
    <property type="match status" value="1"/>
</dbReference>
<sequence length="1034" mass="118044">MASRAPSFVVVGLVLITFLVGFFYMSCSSRTTELQRTVDDFESRIRTLMLKNSDKDKQLDSLNNKKTALLEEKLSLKKQLEKKDAEISDLNTKLNERLMELRTLKTDKQILDQRLKEFQNTSDMLAARNFDISRLKEELDEQKKSNKAQMSRFENEIDSYKNRSKSPADQFLEFANQRFKPLLSVNATVKNISTIAQEPLTKISNSAKEIKNRFAPVVSDIKEKFSNNSNNKSDPSVDQNIPAPPMDNDKEHANRRFGKVDDVDNQQQRDIETRQRRHRSLNRTDRDTEQDDGKNNMQKVPSRFRRTFSNNANVANGLDEELSHLSKHGRKPRIPGREERRNRLVDNEDGNQRMRILNPILVLLWLIFHIDNSIAVSCDRHNVTHTVQDDSVIINFLSNAVLKLDRSVRCSANSSSETVNGCAHQCANLGYGQDGEIFLNLQYPNGTNETCTTAYRIELQAAKFDFFHVPGDRIRIGVIRPEGSFDYVNVYCSEDEPQTIFNTSTPTNDSMQTVDCSFIPNLPLTDISLETIKTDFRSALTNINREVPLPIQYSTSFNSLLLTIFANAPPAMNLRSTYELHLSFSDKNNQNLIYERARVVVNIDPKLGRTFNYSLIPNLNHTITFKHVVNSTIYAISTSTVLPVSTSPYPYEVTNLRVREEFQNIIVSWNHMHHSDDPIEFIVSCNSNNNVTVNVKQETMYVCENLHFNETNSISVETRIVVPNYRHDHTTIVTINIPQVPWIPDLEVYYKTETDIAIRWNYRDDLLRTDSFEYRIQCGSNGTLFPLYIQANEHRCESLEQGALHLITIYVVNTNNTIQRKKSILEATLLPKCRYRSHFYSSDMNGTRFVIIEWSPPEQVFDKIHVLCPSAYIPFQYHQITSLMYFKCEVTNGLPYDITFHTMKSGFPLATYRFTDTAPMGPTTTTTIATSASSSITSITSVTTSETTSSINSVQSSTTTKTTTTTFAIETSTSSTHPDCSPDTISNIRADLTQWRIAAIIAFIIAGFLALLIILLIIFSVILYSRNRSDDQNE</sequence>
<dbReference type="EMBL" id="CAJNOR010004598">
    <property type="protein sequence ID" value="CAF1514807.1"/>
    <property type="molecule type" value="Genomic_DNA"/>
</dbReference>
<gene>
    <name evidence="4" type="ORF">XAT740_LOCUS40432</name>
</gene>
<feature type="compositionally biased region" description="Basic and acidic residues" evidence="2">
    <location>
        <begin position="247"/>
        <end position="274"/>
    </location>
</feature>
<dbReference type="Gene3D" id="1.10.287.1490">
    <property type="match status" value="1"/>
</dbReference>
<keyword evidence="3" id="KW-0472">Membrane</keyword>
<name>A0A815U546_ADIRI</name>
<dbReference type="Proteomes" id="UP000663828">
    <property type="component" value="Unassembled WGS sequence"/>
</dbReference>
<feature type="compositionally biased region" description="Basic and acidic residues" evidence="2">
    <location>
        <begin position="282"/>
        <end position="294"/>
    </location>
</feature>
<feature type="transmembrane region" description="Helical" evidence="3">
    <location>
        <begin position="7"/>
        <end position="25"/>
    </location>
</feature>
<accession>A0A815U546</accession>
<keyword evidence="3" id="KW-1133">Transmembrane helix</keyword>
<keyword evidence="3" id="KW-0812">Transmembrane</keyword>
<feature type="compositionally biased region" description="Low complexity" evidence="2">
    <location>
        <begin position="226"/>
        <end position="236"/>
    </location>
</feature>
<evidence type="ECO:0000313" key="4">
    <source>
        <dbReference type="EMBL" id="CAF1514807.1"/>
    </source>
</evidence>
<keyword evidence="5" id="KW-1185">Reference proteome</keyword>
<protein>
    <submittedName>
        <fullName evidence="4">Uncharacterized protein</fullName>
    </submittedName>
</protein>
<comment type="caution">
    <text evidence="4">The sequence shown here is derived from an EMBL/GenBank/DDBJ whole genome shotgun (WGS) entry which is preliminary data.</text>
</comment>
<dbReference type="InterPro" id="IPR009284">
    <property type="entry name" value="Cytomega_TRL10"/>
</dbReference>
<evidence type="ECO:0000313" key="5">
    <source>
        <dbReference type="Proteomes" id="UP000663828"/>
    </source>
</evidence>
<feature type="coiled-coil region" evidence="1">
    <location>
        <begin position="45"/>
        <end position="163"/>
    </location>
</feature>
<keyword evidence="1" id="KW-0175">Coiled coil</keyword>
<evidence type="ECO:0000256" key="1">
    <source>
        <dbReference type="SAM" id="Coils"/>
    </source>
</evidence>
<evidence type="ECO:0000256" key="3">
    <source>
        <dbReference type="SAM" id="Phobius"/>
    </source>
</evidence>
<dbReference type="AlphaFoldDB" id="A0A815U546"/>
<feature type="compositionally biased region" description="Basic residues" evidence="2">
    <location>
        <begin position="325"/>
        <end position="334"/>
    </location>
</feature>
<organism evidence="4 5">
    <name type="scientific">Adineta ricciae</name>
    <name type="common">Rotifer</name>
    <dbReference type="NCBI Taxonomy" id="249248"/>
    <lineage>
        <taxon>Eukaryota</taxon>
        <taxon>Metazoa</taxon>
        <taxon>Spiralia</taxon>
        <taxon>Gnathifera</taxon>
        <taxon>Rotifera</taxon>
        <taxon>Eurotatoria</taxon>
        <taxon>Bdelloidea</taxon>
        <taxon>Adinetida</taxon>
        <taxon>Adinetidae</taxon>
        <taxon>Adineta</taxon>
    </lineage>
</organism>
<feature type="region of interest" description="Disordered" evidence="2">
    <location>
        <begin position="224"/>
        <end position="345"/>
    </location>
</feature>
<proteinExistence type="predicted"/>
<feature type="transmembrane region" description="Helical" evidence="3">
    <location>
        <begin position="997"/>
        <end position="1024"/>
    </location>
</feature>